<feature type="transmembrane region" description="Helical" evidence="6">
    <location>
        <begin position="193"/>
        <end position="212"/>
    </location>
</feature>
<keyword evidence="3 6" id="KW-1133">Transmembrane helix</keyword>
<feature type="transmembrane region" description="Helical" evidence="6">
    <location>
        <begin position="23"/>
        <end position="47"/>
    </location>
</feature>
<gene>
    <name evidence="7" type="primary">LOC116060385</name>
</gene>
<accession>A0A8D0A917</accession>
<evidence type="ECO:0000256" key="3">
    <source>
        <dbReference type="ARBA" id="ARBA00022989"/>
    </source>
</evidence>
<dbReference type="PANTHER" id="PTHR26451">
    <property type="entry name" value="G_PROTEIN_RECEP_F1_2 DOMAIN-CONTAINING PROTEIN"/>
    <property type="match status" value="1"/>
</dbReference>
<dbReference type="PANTHER" id="PTHR26451:SF109">
    <property type="entry name" value="ODORANT RECEPTOR-RELATED"/>
    <property type="match status" value="1"/>
</dbReference>
<dbReference type="InterPro" id="IPR052921">
    <property type="entry name" value="GPCR1_Superfamily_Member"/>
</dbReference>
<evidence type="ECO:0000313" key="7">
    <source>
        <dbReference type="Ensembl" id="ENSSLUP00000052265.1"/>
    </source>
</evidence>
<dbReference type="GO" id="GO:0004984">
    <property type="term" value="F:olfactory receptor activity"/>
    <property type="evidence" value="ECO:0007669"/>
    <property type="project" value="InterPro"/>
</dbReference>
<sequence>MENGTFVGDILILEGLNVTSQSFTLAFILLLLIYIFILVSNIGLVVLIFRSKSLQQPMYLLVCNMSINDVLGATVIIPHFLRDLLISDSERYIHYIDCAVQAFCVHLHMGASHTVIRLSRCRSVIFNPFCDNASLFKLSCESILINNIYGLGYTVVLLGSSLGSVTITYLRIAMVCLSSKNKALNSKALQTCSTHLVVYVILMVSGLLIVILHRFPLLADLRKAASVVGHVVLPALNAVIYGLQNKEVRQMIKTLFHNNKVT</sequence>
<evidence type="ECO:0000256" key="5">
    <source>
        <dbReference type="ARBA" id="ARBA00023224"/>
    </source>
</evidence>
<dbReference type="InterPro" id="IPR000725">
    <property type="entry name" value="Olfact_rcpt"/>
</dbReference>
<dbReference type="AlphaFoldDB" id="A0A8D0A917"/>
<keyword evidence="8" id="KW-1185">Reference proteome</keyword>
<name>A0A8D0A917_SANLU</name>
<dbReference type="GeneTree" id="ENSGT00940000162761"/>
<dbReference type="Proteomes" id="UP000694568">
    <property type="component" value="Unplaced"/>
</dbReference>
<keyword evidence="5" id="KW-0807">Transducer</keyword>
<dbReference type="SUPFAM" id="SSF81321">
    <property type="entry name" value="Family A G protein-coupled receptor-like"/>
    <property type="match status" value="1"/>
</dbReference>
<evidence type="ECO:0000256" key="2">
    <source>
        <dbReference type="ARBA" id="ARBA00022692"/>
    </source>
</evidence>
<dbReference type="Pfam" id="PF13853">
    <property type="entry name" value="7tm_4"/>
    <property type="match status" value="1"/>
</dbReference>
<organism evidence="7 8">
    <name type="scientific">Sander lucioperca</name>
    <name type="common">Pike-perch</name>
    <name type="synonym">Perca lucioperca</name>
    <dbReference type="NCBI Taxonomy" id="283035"/>
    <lineage>
        <taxon>Eukaryota</taxon>
        <taxon>Metazoa</taxon>
        <taxon>Chordata</taxon>
        <taxon>Craniata</taxon>
        <taxon>Vertebrata</taxon>
        <taxon>Euteleostomi</taxon>
        <taxon>Actinopterygii</taxon>
        <taxon>Neopterygii</taxon>
        <taxon>Teleostei</taxon>
        <taxon>Neoteleostei</taxon>
        <taxon>Acanthomorphata</taxon>
        <taxon>Eupercaria</taxon>
        <taxon>Perciformes</taxon>
        <taxon>Percoidei</taxon>
        <taxon>Percidae</taxon>
        <taxon>Luciopercinae</taxon>
        <taxon>Sander</taxon>
    </lineage>
</organism>
<protein>
    <recommendedName>
        <fullName evidence="9">G-protein coupled receptors family 1 profile domain-containing protein</fullName>
    </recommendedName>
</protein>
<reference evidence="7" key="2">
    <citation type="submission" date="2025-09" db="UniProtKB">
        <authorList>
            <consortium name="Ensembl"/>
        </authorList>
    </citation>
    <scope>IDENTIFICATION</scope>
</reference>
<evidence type="ECO:0000256" key="6">
    <source>
        <dbReference type="SAM" id="Phobius"/>
    </source>
</evidence>
<dbReference type="GO" id="GO:0007186">
    <property type="term" value="P:G protein-coupled receptor signaling pathway"/>
    <property type="evidence" value="ECO:0007669"/>
    <property type="project" value="InterPro"/>
</dbReference>
<keyword evidence="2 6" id="KW-0812">Transmembrane</keyword>
<dbReference type="GO" id="GO:0016020">
    <property type="term" value="C:membrane"/>
    <property type="evidence" value="ECO:0007669"/>
    <property type="project" value="UniProtKB-SubCell"/>
</dbReference>
<evidence type="ECO:0000256" key="1">
    <source>
        <dbReference type="ARBA" id="ARBA00004141"/>
    </source>
</evidence>
<reference evidence="7" key="1">
    <citation type="submission" date="2025-08" db="UniProtKB">
        <authorList>
            <consortium name="Ensembl"/>
        </authorList>
    </citation>
    <scope>IDENTIFICATION</scope>
</reference>
<proteinExistence type="predicted"/>
<feature type="transmembrane region" description="Helical" evidence="6">
    <location>
        <begin position="151"/>
        <end position="172"/>
    </location>
</feature>
<comment type="subcellular location">
    <subcellularLocation>
        <location evidence="1">Membrane</location>
        <topology evidence="1">Multi-pass membrane protein</topology>
    </subcellularLocation>
</comment>
<keyword evidence="4 6" id="KW-0472">Membrane</keyword>
<feature type="transmembrane region" description="Helical" evidence="6">
    <location>
        <begin position="224"/>
        <end position="243"/>
    </location>
</feature>
<dbReference type="GO" id="GO:0005549">
    <property type="term" value="F:odorant binding"/>
    <property type="evidence" value="ECO:0007669"/>
    <property type="project" value="TreeGrafter"/>
</dbReference>
<evidence type="ECO:0008006" key="9">
    <source>
        <dbReference type="Google" id="ProtNLM"/>
    </source>
</evidence>
<feature type="transmembrane region" description="Helical" evidence="6">
    <location>
        <begin position="59"/>
        <end position="81"/>
    </location>
</feature>
<evidence type="ECO:0000256" key="4">
    <source>
        <dbReference type="ARBA" id="ARBA00023136"/>
    </source>
</evidence>
<dbReference type="Ensembl" id="ENSSLUT00000053802.1">
    <property type="protein sequence ID" value="ENSSLUP00000052265.1"/>
    <property type="gene ID" value="ENSSLUG00000022726.1"/>
</dbReference>
<dbReference type="Gene3D" id="1.20.1070.10">
    <property type="entry name" value="Rhodopsin 7-helix transmembrane proteins"/>
    <property type="match status" value="2"/>
</dbReference>
<evidence type="ECO:0000313" key="8">
    <source>
        <dbReference type="Proteomes" id="UP000694568"/>
    </source>
</evidence>